<gene>
    <name evidence="1" type="ORF">HNR02_002078</name>
</gene>
<dbReference type="AlphaFoldDB" id="A0A853B1N4"/>
<organism evidence="1 2">
    <name type="scientific">Amycolatopsis endophytica</name>
    <dbReference type="NCBI Taxonomy" id="860233"/>
    <lineage>
        <taxon>Bacteria</taxon>
        <taxon>Bacillati</taxon>
        <taxon>Actinomycetota</taxon>
        <taxon>Actinomycetes</taxon>
        <taxon>Pseudonocardiales</taxon>
        <taxon>Pseudonocardiaceae</taxon>
        <taxon>Amycolatopsis</taxon>
    </lineage>
</organism>
<dbReference type="Proteomes" id="UP000549616">
    <property type="component" value="Unassembled WGS sequence"/>
</dbReference>
<accession>A0A853B1N4</accession>
<protein>
    <recommendedName>
        <fullName evidence="3">RloB domain-containing protein</fullName>
    </recommendedName>
</protein>
<name>A0A853B1N4_9PSEU</name>
<proteinExistence type="predicted"/>
<evidence type="ECO:0000313" key="2">
    <source>
        <dbReference type="Proteomes" id="UP000549616"/>
    </source>
</evidence>
<dbReference type="RefSeq" id="WP_179772947.1">
    <property type="nucleotide sequence ID" value="NZ_JACCFK010000001.1"/>
</dbReference>
<dbReference type="EMBL" id="JACCFK010000001">
    <property type="protein sequence ID" value="NYI88755.1"/>
    <property type="molecule type" value="Genomic_DNA"/>
</dbReference>
<dbReference type="InterPro" id="IPR025591">
    <property type="entry name" value="RloB"/>
</dbReference>
<evidence type="ECO:0008006" key="3">
    <source>
        <dbReference type="Google" id="ProtNLM"/>
    </source>
</evidence>
<evidence type="ECO:0000313" key="1">
    <source>
        <dbReference type="EMBL" id="NYI88755.1"/>
    </source>
</evidence>
<sequence>MTRRENSRNRRSPFREPNPLVLIVCGGEKAESVYFAALKKQQRNAAIRIKIREKGVDPVKLVHYAAKISDENGYDEVWCVVDVDSFDLTFA</sequence>
<comment type="caution">
    <text evidence="1">The sequence shown here is derived from an EMBL/GenBank/DDBJ whole genome shotgun (WGS) entry which is preliminary data.</text>
</comment>
<dbReference type="Pfam" id="PF13707">
    <property type="entry name" value="RloB"/>
    <property type="match status" value="1"/>
</dbReference>
<reference evidence="1 2" key="1">
    <citation type="submission" date="2020-07" db="EMBL/GenBank/DDBJ databases">
        <title>Sequencing the genomes of 1000 actinobacteria strains.</title>
        <authorList>
            <person name="Klenk H.-P."/>
        </authorList>
    </citation>
    <scope>NUCLEOTIDE SEQUENCE [LARGE SCALE GENOMIC DNA]</scope>
    <source>
        <strain evidence="1 2">DSM 104006</strain>
    </source>
</reference>
<keyword evidence="2" id="KW-1185">Reference proteome</keyword>